<name>A0A4Y8X4G5_9MICC</name>
<organism evidence="1 2">
    <name type="scientific">Micrococcus flavus</name>
    <dbReference type="NCBI Taxonomy" id="384602"/>
    <lineage>
        <taxon>Bacteria</taxon>
        <taxon>Bacillati</taxon>
        <taxon>Actinomycetota</taxon>
        <taxon>Actinomycetes</taxon>
        <taxon>Micrococcales</taxon>
        <taxon>Micrococcaceae</taxon>
        <taxon>Micrococcus</taxon>
    </lineage>
</organism>
<reference evidence="1 2" key="1">
    <citation type="submission" date="2020-08" db="EMBL/GenBank/DDBJ databases">
        <title>Sequencing the genomes of 1000 actinobacteria strains.</title>
        <authorList>
            <person name="Klenk H.-P."/>
        </authorList>
    </citation>
    <scope>NUCLEOTIDE SEQUENCE [LARGE SCALE GENOMIC DNA]</scope>
    <source>
        <strain evidence="1 2">DSM 19079</strain>
    </source>
</reference>
<comment type="caution">
    <text evidence="1">The sequence shown here is derived from an EMBL/GenBank/DDBJ whole genome shotgun (WGS) entry which is preliminary data.</text>
</comment>
<accession>A0A4Y8X4G5</accession>
<protein>
    <submittedName>
        <fullName evidence="1">Uncharacterized protein</fullName>
    </submittedName>
</protein>
<gene>
    <name evidence="1" type="ORF">BJ976_001617</name>
</gene>
<dbReference type="AlphaFoldDB" id="A0A4Y8X4G5"/>
<evidence type="ECO:0000313" key="1">
    <source>
        <dbReference type="EMBL" id="MBB4883266.1"/>
    </source>
</evidence>
<dbReference type="Proteomes" id="UP000560081">
    <property type="component" value="Unassembled WGS sequence"/>
</dbReference>
<sequence length="97" mass="10365">MIRNGKAIDHSNHGGVWGSLIAWLVAFASLVGAIYAMGWWTFDNVWLPGLIAMTLATLAMALPKAVLGRSDTVDTVAIHTQHPVEVGSSHAAGRLHH</sequence>
<dbReference type="EMBL" id="JACHMC010000001">
    <property type="protein sequence ID" value="MBB4883266.1"/>
    <property type="molecule type" value="Genomic_DNA"/>
</dbReference>
<dbReference type="OrthoDB" id="4965490at2"/>
<keyword evidence="2" id="KW-1185">Reference proteome</keyword>
<proteinExistence type="predicted"/>
<dbReference type="RefSeq" id="WP_135029062.1">
    <property type="nucleotide sequence ID" value="NZ_BMLA01000002.1"/>
</dbReference>
<evidence type="ECO:0000313" key="2">
    <source>
        <dbReference type="Proteomes" id="UP000560081"/>
    </source>
</evidence>